<dbReference type="Gene3D" id="1.10.4160.10">
    <property type="entry name" value="Hydantoin permease"/>
    <property type="match status" value="1"/>
</dbReference>
<comment type="similarity">
    <text evidence="2">Belongs to the purine-cytosine permease (2.A.39) family.</text>
</comment>
<dbReference type="GO" id="GO:0005886">
    <property type="term" value="C:plasma membrane"/>
    <property type="evidence" value="ECO:0007669"/>
    <property type="project" value="TreeGrafter"/>
</dbReference>
<feature type="transmembrane region" description="Helical" evidence="6">
    <location>
        <begin position="229"/>
        <end position="250"/>
    </location>
</feature>
<dbReference type="InterPro" id="IPR001248">
    <property type="entry name" value="Pur-cyt_permease"/>
</dbReference>
<evidence type="ECO:0000313" key="8">
    <source>
        <dbReference type="Proteomes" id="UP000589085"/>
    </source>
</evidence>
<accession>A0A7W4IAK6</accession>
<keyword evidence="3 6" id="KW-0812">Transmembrane</keyword>
<evidence type="ECO:0000256" key="2">
    <source>
        <dbReference type="ARBA" id="ARBA00008974"/>
    </source>
</evidence>
<reference evidence="7 8" key="1">
    <citation type="submission" date="2020-04" db="EMBL/GenBank/DDBJ databases">
        <title>Description of novel Gluconacetobacter.</title>
        <authorList>
            <person name="Sombolestani A."/>
        </authorList>
    </citation>
    <scope>NUCLEOTIDE SEQUENCE [LARGE SCALE GENOMIC DNA]</scope>
    <source>
        <strain evidence="7 8">LMG 19747</strain>
    </source>
</reference>
<evidence type="ECO:0000256" key="5">
    <source>
        <dbReference type="ARBA" id="ARBA00023136"/>
    </source>
</evidence>
<dbReference type="AlphaFoldDB" id="A0A7W4IAK6"/>
<comment type="subcellular location">
    <subcellularLocation>
        <location evidence="1">Membrane</location>
        <topology evidence="1">Multi-pass membrane protein</topology>
    </subcellularLocation>
</comment>
<keyword evidence="5 6" id="KW-0472">Membrane</keyword>
<dbReference type="Pfam" id="PF02133">
    <property type="entry name" value="Transp_cyt_pur"/>
    <property type="match status" value="1"/>
</dbReference>
<dbReference type="PANTHER" id="PTHR30618:SF6">
    <property type="entry name" value="NCS1 FAMILY NUCLEOBASE:CATION SYMPORTER-1"/>
    <property type="match status" value="1"/>
</dbReference>
<evidence type="ECO:0000256" key="1">
    <source>
        <dbReference type="ARBA" id="ARBA00004141"/>
    </source>
</evidence>
<protein>
    <submittedName>
        <fullName evidence="7">Uncharacterized protein</fullName>
    </submittedName>
</protein>
<evidence type="ECO:0000256" key="3">
    <source>
        <dbReference type="ARBA" id="ARBA00022692"/>
    </source>
</evidence>
<proteinExistence type="inferred from homology"/>
<feature type="transmembrane region" description="Helical" evidence="6">
    <location>
        <begin position="73"/>
        <end position="94"/>
    </location>
</feature>
<feature type="transmembrane region" description="Helical" evidence="6">
    <location>
        <begin position="33"/>
        <end position="52"/>
    </location>
</feature>
<name>A0A7W4IAK6_9PROT</name>
<dbReference type="InterPro" id="IPR045225">
    <property type="entry name" value="Uracil/uridine/allantoin_perm"/>
</dbReference>
<feature type="transmembrane region" description="Helical" evidence="6">
    <location>
        <begin position="114"/>
        <end position="140"/>
    </location>
</feature>
<organism evidence="7 8">
    <name type="scientific">Gluconacetobacter sacchari</name>
    <dbReference type="NCBI Taxonomy" id="92759"/>
    <lineage>
        <taxon>Bacteria</taxon>
        <taxon>Pseudomonadati</taxon>
        <taxon>Pseudomonadota</taxon>
        <taxon>Alphaproteobacteria</taxon>
        <taxon>Acetobacterales</taxon>
        <taxon>Acetobacteraceae</taxon>
        <taxon>Gluconacetobacter</taxon>
    </lineage>
</organism>
<sequence>MPSGVRLASPRSIRAFCRLASLRLTGQAHAGSLAPLLSTMMLTVSYFSAPILNFGDFARYGRSRADITRGNRWGLPVNFLAFIALTVSTIALTGPALGARLTDPVETVARTDSATIIVLAILAFMLATAGINVVVNFVSASFDFSNMAPDRIGWRAAGTGAALFSILLTPWNLYNNPLAMHLTLDVLASLIGPLYGILLADYFLVGGGRITVADLYIHDATSRYWYRNGVNPAALLTLLLSAGCANLVLFTRLAGAFPGLSWFVGCLAATLAYPLLSRRRTGGAPFRHGPATSPDELR</sequence>
<dbReference type="Proteomes" id="UP000589085">
    <property type="component" value="Unassembled WGS sequence"/>
</dbReference>
<comment type="caution">
    <text evidence="7">The sequence shown here is derived from an EMBL/GenBank/DDBJ whole genome shotgun (WGS) entry which is preliminary data.</text>
</comment>
<keyword evidence="4 6" id="KW-1133">Transmembrane helix</keyword>
<feature type="transmembrane region" description="Helical" evidence="6">
    <location>
        <begin position="256"/>
        <end position="276"/>
    </location>
</feature>
<evidence type="ECO:0000256" key="4">
    <source>
        <dbReference type="ARBA" id="ARBA00022989"/>
    </source>
</evidence>
<feature type="transmembrane region" description="Helical" evidence="6">
    <location>
        <begin position="194"/>
        <end position="217"/>
    </location>
</feature>
<dbReference type="EMBL" id="JABEQJ010000003">
    <property type="protein sequence ID" value="MBB2159272.1"/>
    <property type="molecule type" value="Genomic_DNA"/>
</dbReference>
<feature type="transmembrane region" description="Helical" evidence="6">
    <location>
        <begin position="152"/>
        <end position="174"/>
    </location>
</feature>
<dbReference type="GO" id="GO:0015205">
    <property type="term" value="F:nucleobase transmembrane transporter activity"/>
    <property type="evidence" value="ECO:0007669"/>
    <property type="project" value="TreeGrafter"/>
</dbReference>
<evidence type="ECO:0000313" key="7">
    <source>
        <dbReference type="EMBL" id="MBB2159272.1"/>
    </source>
</evidence>
<evidence type="ECO:0000256" key="6">
    <source>
        <dbReference type="SAM" id="Phobius"/>
    </source>
</evidence>
<dbReference type="PANTHER" id="PTHR30618">
    <property type="entry name" value="NCS1 FAMILY PURINE/PYRIMIDINE TRANSPORTER"/>
    <property type="match status" value="1"/>
</dbReference>
<gene>
    <name evidence="7" type="ORF">HLH48_03610</name>
</gene>